<evidence type="ECO:0000259" key="5">
    <source>
        <dbReference type="PROSITE" id="PS50222"/>
    </source>
</evidence>
<dbReference type="InterPro" id="IPR011992">
    <property type="entry name" value="EF-hand-dom_pair"/>
</dbReference>
<evidence type="ECO:0000313" key="7">
    <source>
        <dbReference type="Proteomes" id="UP001201812"/>
    </source>
</evidence>
<dbReference type="GO" id="GO:0008146">
    <property type="term" value="F:sulfotransferase activity"/>
    <property type="evidence" value="ECO:0007669"/>
    <property type="project" value="InterPro"/>
</dbReference>
<reference evidence="6" key="1">
    <citation type="submission" date="2022-01" db="EMBL/GenBank/DDBJ databases">
        <title>Genome Sequence Resource for Two Populations of Ditylenchus destructor, the Migratory Endoparasitic Phytonematode.</title>
        <authorList>
            <person name="Zhang H."/>
            <person name="Lin R."/>
            <person name="Xie B."/>
        </authorList>
    </citation>
    <scope>NUCLEOTIDE SEQUENCE</scope>
    <source>
        <strain evidence="6">BazhouSP</strain>
    </source>
</reference>
<dbReference type="Gene3D" id="1.10.238.10">
    <property type="entry name" value="EF-hand"/>
    <property type="match status" value="1"/>
</dbReference>
<gene>
    <name evidence="6" type="ORF">DdX_04218</name>
</gene>
<evidence type="ECO:0000256" key="4">
    <source>
        <dbReference type="SAM" id="SignalP"/>
    </source>
</evidence>
<dbReference type="InterPro" id="IPR018247">
    <property type="entry name" value="EF_Hand_1_Ca_BS"/>
</dbReference>
<feature type="domain" description="EF-hand" evidence="5">
    <location>
        <begin position="20"/>
        <end position="55"/>
    </location>
</feature>
<dbReference type="SUPFAM" id="SSF47473">
    <property type="entry name" value="EF-hand"/>
    <property type="match status" value="1"/>
</dbReference>
<keyword evidence="2" id="KW-0808">Transferase</keyword>
<dbReference type="Pfam" id="PF13202">
    <property type="entry name" value="EF-hand_5"/>
    <property type="match status" value="2"/>
</dbReference>
<keyword evidence="3" id="KW-0106">Calcium</keyword>
<evidence type="ECO:0000256" key="3">
    <source>
        <dbReference type="ARBA" id="ARBA00022837"/>
    </source>
</evidence>
<sequence length="353" mass="40457">MKTSIVILVATFTFLHMSAKCSDEMEEKLKQADKDGDGKLSFEEVQSIIADITREYFDKLDVDGDGLLTLDESRFYSCALLKMSLDGLVNLEELQERYFFRLPYAKIIADYVWPGLIMSPQRVIDIKDIEFGPDDIVIATYPKSGTTWMAELISCMVYEGDTETVSKIPQEERVPCRLFPRGQSIEVKEKPNRRKVCFTHLPMELLPKSVIEGKCRLIYVARNPKDNAPGMISSLCTSLAVYIANNDKVMFVKFEDMKQGLENEMSTIAAFLDLSLNEEQTAKIVRHCTFDSMKDNKMANRDVWMLDQKISKFMRKGQVGDWKNYFTFAQSAAFDEVYEQKMSDSGLSFDFEL</sequence>
<comment type="similarity">
    <text evidence="1">Belongs to the sulfotransferase 1 family.</text>
</comment>
<comment type="caution">
    <text evidence="6">The sequence shown here is derived from an EMBL/GenBank/DDBJ whole genome shotgun (WGS) entry which is preliminary data.</text>
</comment>
<proteinExistence type="inferred from homology"/>
<dbReference type="EMBL" id="JAKKPZ010000004">
    <property type="protein sequence ID" value="KAI1721929.1"/>
    <property type="molecule type" value="Genomic_DNA"/>
</dbReference>
<organism evidence="6 7">
    <name type="scientific">Ditylenchus destructor</name>
    <dbReference type="NCBI Taxonomy" id="166010"/>
    <lineage>
        <taxon>Eukaryota</taxon>
        <taxon>Metazoa</taxon>
        <taxon>Ecdysozoa</taxon>
        <taxon>Nematoda</taxon>
        <taxon>Chromadorea</taxon>
        <taxon>Rhabditida</taxon>
        <taxon>Tylenchina</taxon>
        <taxon>Tylenchomorpha</taxon>
        <taxon>Sphaerularioidea</taxon>
        <taxon>Anguinidae</taxon>
        <taxon>Anguininae</taxon>
        <taxon>Ditylenchus</taxon>
    </lineage>
</organism>
<dbReference type="PROSITE" id="PS00018">
    <property type="entry name" value="EF_HAND_1"/>
    <property type="match status" value="1"/>
</dbReference>
<name>A0AAD4N9G9_9BILA</name>
<dbReference type="InterPro" id="IPR027417">
    <property type="entry name" value="P-loop_NTPase"/>
</dbReference>
<dbReference type="AlphaFoldDB" id="A0AAD4N9G9"/>
<dbReference type="Pfam" id="PF00685">
    <property type="entry name" value="Sulfotransfer_1"/>
    <property type="match status" value="2"/>
</dbReference>
<feature type="signal peptide" evidence="4">
    <location>
        <begin position="1"/>
        <end position="21"/>
    </location>
</feature>
<evidence type="ECO:0000256" key="1">
    <source>
        <dbReference type="ARBA" id="ARBA00005771"/>
    </source>
</evidence>
<dbReference type="SUPFAM" id="SSF52540">
    <property type="entry name" value="P-loop containing nucleoside triphosphate hydrolases"/>
    <property type="match status" value="1"/>
</dbReference>
<keyword evidence="7" id="KW-1185">Reference proteome</keyword>
<dbReference type="Gene3D" id="3.40.50.300">
    <property type="entry name" value="P-loop containing nucleotide triphosphate hydrolases"/>
    <property type="match status" value="2"/>
</dbReference>
<dbReference type="InterPro" id="IPR000863">
    <property type="entry name" value="Sulfotransferase_dom"/>
</dbReference>
<dbReference type="PROSITE" id="PS50222">
    <property type="entry name" value="EF_HAND_2"/>
    <property type="match status" value="1"/>
</dbReference>
<accession>A0AAD4N9G9</accession>
<evidence type="ECO:0000256" key="2">
    <source>
        <dbReference type="ARBA" id="ARBA00022679"/>
    </source>
</evidence>
<dbReference type="InterPro" id="IPR002048">
    <property type="entry name" value="EF_hand_dom"/>
</dbReference>
<feature type="chain" id="PRO_5042108486" evidence="4">
    <location>
        <begin position="22"/>
        <end position="353"/>
    </location>
</feature>
<dbReference type="Proteomes" id="UP001201812">
    <property type="component" value="Unassembled WGS sequence"/>
</dbReference>
<dbReference type="SMART" id="SM00054">
    <property type="entry name" value="EFh"/>
    <property type="match status" value="1"/>
</dbReference>
<dbReference type="GO" id="GO:0005509">
    <property type="term" value="F:calcium ion binding"/>
    <property type="evidence" value="ECO:0007669"/>
    <property type="project" value="InterPro"/>
</dbReference>
<keyword evidence="4" id="KW-0732">Signal</keyword>
<protein>
    <submittedName>
        <fullName evidence="6">Sulfotransferase domain-containing protein</fullName>
    </submittedName>
</protein>
<dbReference type="PANTHER" id="PTHR11783">
    <property type="entry name" value="SULFOTRANSFERASE SULT"/>
    <property type="match status" value="1"/>
</dbReference>
<evidence type="ECO:0000313" key="6">
    <source>
        <dbReference type="EMBL" id="KAI1721929.1"/>
    </source>
</evidence>